<evidence type="ECO:0000313" key="2">
    <source>
        <dbReference type="EMBL" id="KAL1502886.1"/>
    </source>
</evidence>
<dbReference type="Pfam" id="PF16087">
    <property type="entry name" value="DUF4817"/>
    <property type="match status" value="1"/>
</dbReference>
<organism evidence="2 3">
    <name type="scientific">Hypothenemus hampei</name>
    <name type="common">Coffee berry borer</name>
    <dbReference type="NCBI Taxonomy" id="57062"/>
    <lineage>
        <taxon>Eukaryota</taxon>
        <taxon>Metazoa</taxon>
        <taxon>Ecdysozoa</taxon>
        <taxon>Arthropoda</taxon>
        <taxon>Hexapoda</taxon>
        <taxon>Insecta</taxon>
        <taxon>Pterygota</taxon>
        <taxon>Neoptera</taxon>
        <taxon>Endopterygota</taxon>
        <taxon>Coleoptera</taxon>
        <taxon>Polyphaga</taxon>
        <taxon>Cucujiformia</taxon>
        <taxon>Curculionidae</taxon>
        <taxon>Scolytinae</taxon>
        <taxon>Hypothenemus</taxon>
    </lineage>
</organism>
<dbReference type="EMBL" id="JBDJPC010000005">
    <property type="protein sequence ID" value="KAL1502886.1"/>
    <property type="molecule type" value="Genomic_DNA"/>
</dbReference>
<sequence length="153" mass="17653">MAYSNEEKFDMLALYLQSNRNADVTSAKYLETYPERRQPHKTQFRKLVVNLINYGAFQQPKDQYNIENENRDQNILKAVIENPKISVRTVERELQLSKSTVHRKPIFQDECASLKGTLQSALKIPIFQILSCGPMRVALLIVEFLINTIPIIG</sequence>
<dbReference type="PANTHER" id="PTHR47326">
    <property type="entry name" value="TRANSPOSABLE ELEMENT TC3 TRANSPOSASE-LIKE PROTEIN"/>
    <property type="match status" value="1"/>
</dbReference>
<feature type="domain" description="DUF4817" evidence="1">
    <location>
        <begin position="5"/>
        <end position="56"/>
    </location>
</feature>
<protein>
    <recommendedName>
        <fullName evidence="1">DUF4817 domain-containing protein</fullName>
    </recommendedName>
</protein>
<reference evidence="2 3" key="1">
    <citation type="submission" date="2024-05" db="EMBL/GenBank/DDBJ databases">
        <title>Genetic variation in Jamaican populations of the coffee berry borer (Hypothenemus hampei).</title>
        <authorList>
            <person name="Errbii M."/>
            <person name="Myrie A."/>
        </authorList>
    </citation>
    <scope>NUCLEOTIDE SEQUENCE [LARGE SCALE GENOMIC DNA]</scope>
    <source>
        <strain evidence="2">JA-Hopewell-2020-01-JO</strain>
        <tissue evidence="2">Whole body</tissue>
    </source>
</reference>
<accession>A0ABD1EWQ9</accession>
<dbReference type="Proteomes" id="UP001566132">
    <property type="component" value="Unassembled WGS sequence"/>
</dbReference>
<dbReference type="InterPro" id="IPR032135">
    <property type="entry name" value="DUF4817"/>
</dbReference>
<dbReference type="AlphaFoldDB" id="A0ABD1EWQ9"/>
<gene>
    <name evidence="2" type="ORF">ABEB36_007964</name>
</gene>
<evidence type="ECO:0000313" key="3">
    <source>
        <dbReference type="Proteomes" id="UP001566132"/>
    </source>
</evidence>
<name>A0ABD1EWQ9_HYPHA</name>
<proteinExistence type="predicted"/>
<evidence type="ECO:0000259" key="1">
    <source>
        <dbReference type="Pfam" id="PF16087"/>
    </source>
</evidence>
<keyword evidence="3" id="KW-1185">Reference proteome</keyword>
<dbReference type="PANTHER" id="PTHR47326:SF1">
    <property type="entry name" value="HTH PSQ-TYPE DOMAIN-CONTAINING PROTEIN"/>
    <property type="match status" value="1"/>
</dbReference>
<comment type="caution">
    <text evidence="2">The sequence shown here is derived from an EMBL/GenBank/DDBJ whole genome shotgun (WGS) entry which is preliminary data.</text>
</comment>